<feature type="compositionally biased region" description="Basic and acidic residues" evidence="1">
    <location>
        <begin position="104"/>
        <end position="121"/>
    </location>
</feature>
<feature type="region of interest" description="Disordered" evidence="1">
    <location>
        <begin position="80"/>
        <end position="170"/>
    </location>
</feature>
<organism evidence="2 3">
    <name type="scientific">Draconibacterium aestuarii</name>
    <dbReference type="NCBI Taxonomy" id="2998507"/>
    <lineage>
        <taxon>Bacteria</taxon>
        <taxon>Pseudomonadati</taxon>
        <taxon>Bacteroidota</taxon>
        <taxon>Bacteroidia</taxon>
        <taxon>Marinilabiliales</taxon>
        <taxon>Prolixibacteraceae</taxon>
        <taxon>Draconibacterium</taxon>
    </lineage>
</organism>
<feature type="compositionally biased region" description="Polar residues" evidence="1">
    <location>
        <begin position="87"/>
        <end position="103"/>
    </location>
</feature>
<dbReference type="RefSeq" id="WP_343331185.1">
    <property type="nucleotide sequence ID" value="NZ_JAPOHD010000002.1"/>
</dbReference>
<evidence type="ECO:0000313" key="2">
    <source>
        <dbReference type="EMBL" id="MCY1718846.1"/>
    </source>
</evidence>
<dbReference type="AlphaFoldDB" id="A0A9X3J4W8"/>
<name>A0A9X3J4W8_9BACT</name>
<sequence length="287" mass="33018">MENKKLLKFLYKDIAEIEELFMDKGTEGFDEFEMDFIQSRFKGAIQVIQILSEKENKQLKTDRRKHVVKNTDEVEVLSVDEKAEKGNVQSHFTGSEDNVQSKSLLDEETHEAPKDEAKESAPTRLSTEEEERLEALSQFEEEVKESDQPENEEQPEKEIENPQPESNVKLDDEEQVDGANNRLGDSFSKGNSVNELLGNNDSSKLEYKISNSPVSSIKAAIGINDRYQYIRELFEGDGDKYLKTVTELDNMSSIQEAVNYLQENYKWKKNDTSLKFVNLVKRRFPNG</sequence>
<dbReference type="EMBL" id="JAPOHD010000002">
    <property type="protein sequence ID" value="MCY1718846.1"/>
    <property type="molecule type" value="Genomic_DNA"/>
</dbReference>
<evidence type="ECO:0000256" key="1">
    <source>
        <dbReference type="SAM" id="MobiDB-lite"/>
    </source>
</evidence>
<dbReference type="Proteomes" id="UP001145087">
    <property type="component" value="Unassembled WGS sequence"/>
</dbReference>
<evidence type="ECO:0000313" key="3">
    <source>
        <dbReference type="Proteomes" id="UP001145087"/>
    </source>
</evidence>
<protein>
    <submittedName>
        <fullName evidence="2">Uncharacterized protein</fullName>
    </submittedName>
</protein>
<accession>A0A9X3J4W8</accession>
<comment type="caution">
    <text evidence="2">The sequence shown here is derived from an EMBL/GenBank/DDBJ whole genome shotgun (WGS) entry which is preliminary data.</text>
</comment>
<proteinExistence type="predicted"/>
<reference evidence="2" key="1">
    <citation type="submission" date="2022-11" db="EMBL/GenBank/DDBJ databases">
        <title>Marilongibacter aestuarii gen. nov., sp. nov., isolated from tidal flat sediment.</title>
        <authorList>
            <person name="Jiayan W."/>
        </authorList>
    </citation>
    <scope>NUCLEOTIDE SEQUENCE</scope>
    <source>
        <strain evidence="2">Z1-6</strain>
    </source>
</reference>
<keyword evidence="3" id="KW-1185">Reference proteome</keyword>
<gene>
    <name evidence="2" type="ORF">OU798_00735</name>
</gene>
<feature type="compositionally biased region" description="Acidic residues" evidence="1">
    <location>
        <begin position="139"/>
        <end position="153"/>
    </location>
</feature>